<dbReference type="EMBL" id="FNEE01000002">
    <property type="protein sequence ID" value="SDI50743.1"/>
    <property type="molecule type" value="Genomic_DNA"/>
</dbReference>
<feature type="transmembrane region" description="Helical" evidence="6">
    <location>
        <begin position="159"/>
        <end position="178"/>
    </location>
</feature>
<feature type="transmembrane region" description="Helical" evidence="6">
    <location>
        <begin position="133"/>
        <end position="153"/>
    </location>
</feature>
<dbReference type="PANTHER" id="PTHR30250:SF11">
    <property type="entry name" value="O-ANTIGEN TRANSPORTER-RELATED"/>
    <property type="match status" value="1"/>
</dbReference>
<feature type="transmembrane region" description="Helical" evidence="6">
    <location>
        <begin position="223"/>
        <end position="242"/>
    </location>
</feature>
<feature type="transmembrane region" description="Helical" evidence="6">
    <location>
        <begin position="198"/>
        <end position="217"/>
    </location>
</feature>
<dbReference type="AlphaFoldDB" id="A0A1G8L4V3"/>
<evidence type="ECO:0000256" key="2">
    <source>
        <dbReference type="ARBA" id="ARBA00022475"/>
    </source>
</evidence>
<feature type="transmembrane region" description="Helical" evidence="6">
    <location>
        <begin position="345"/>
        <end position="367"/>
    </location>
</feature>
<reference evidence="8" key="1">
    <citation type="submission" date="2016-10" db="EMBL/GenBank/DDBJ databases">
        <authorList>
            <person name="Varghese N."/>
            <person name="Submissions S."/>
        </authorList>
    </citation>
    <scope>NUCLEOTIDE SEQUENCE [LARGE SCALE GENOMIC DNA]</scope>
    <source>
        <strain evidence="8">CGMCC 1.11022</strain>
    </source>
</reference>
<gene>
    <name evidence="7" type="ORF">SAMN05428953_102143</name>
</gene>
<protein>
    <submittedName>
        <fullName evidence="7">Membrane protein involved in the export of O-antigen and teichoic acid</fullName>
    </submittedName>
</protein>
<feature type="transmembrane region" description="Helical" evidence="6">
    <location>
        <begin position="379"/>
        <end position="400"/>
    </location>
</feature>
<proteinExistence type="predicted"/>
<evidence type="ECO:0000256" key="3">
    <source>
        <dbReference type="ARBA" id="ARBA00022692"/>
    </source>
</evidence>
<evidence type="ECO:0000313" key="8">
    <source>
        <dbReference type="Proteomes" id="UP000198894"/>
    </source>
</evidence>
<evidence type="ECO:0000313" key="7">
    <source>
        <dbReference type="EMBL" id="SDI50743.1"/>
    </source>
</evidence>
<dbReference type="GO" id="GO:0005886">
    <property type="term" value="C:plasma membrane"/>
    <property type="evidence" value="ECO:0007669"/>
    <property type="project" value="UniProtKB-SubCell"/>
</dbReference>
<dbReference type="PANTHER" id="PTHR30250">
    <property type="entry name" value="PST FAMILY PREDICTED COLANIC ACID TRANSPORTER"/>
    <property type="match status" value="1"/>
</dbReference>
<organism evidence="7 8">
    <name type="scientific">Mesorhizobium muleiense</name>
    <dbReference type="NCBI Taxonomy" id="1004279"/>
    <lineage>
        <taxon>Bacteria</taxon>
        <taxon>Pseudomonadati</taxon>
        <taxon>Pseudomonadota</taxon>
        <taxon>Alphaproteobacteria</taxon>
        <taxon>Hyphomicrobiales</taxon>
        <taxon>Phyllobacteriaceae</taxon>
        <taxon>Mesorhizobium</taxon>
    </lineage>
</organism>
<keyword evidence="4 6" id="KW-1133">Transmembrane helix</keyword>
<keyword evidence="8" id="KW-1185">Reference proteome</keyword>
<dbReference type="Proteomes" id="UP000198894">
    <property type="component" value="Unassembled WGS sequence"/>
</dbReference>
<feature type="transmembrane region" description="Helical" evidence="6">
    <location>
        <begin position="436"/>
        <end position="457"/>
    </location>
</feature>
<comment type="subcellular location">
    <subcellularLocation>
        <location evidence="1">Cell membrane</location>
        <topology evidence="1">Multi-pass membrane protein</topology>
    </subcellularLocation>
</comment>
<feature type="transmembrane region" description="Helical" evidence="6">
    <location>
        <begin position="412"/>
        <end position="430"/>
    </location>
</feature>
<feature type="transmembrane region" description="Helical" evidence="6">
    <location>
        <begin position="54"/>
        <end position="73"/>
    </location>
</feature>
<evidence type="ECO:0000256" key="6">
    <source>
        <dbReference type="SAM" id="Phobius"/>
    </source>
</evidence>
<keyword evidence="5 6" id="KW-0472">Membrane</keyword>
<evidence type="ECO:0000256" key="1">
    <source>
        <dbReference type="ARBA" id="ARBA00004651"/>
    </source>
</evidence>
<accession>A0A1G8L4V3</accession>
<name>A0A1G8L4V3_9HYPH</name>
<sequence length="476" mass="50342">MDADSYGAPSMTKPNRETILAVLEYDEPLVDGKEPDAHLLSASAAFNRVKRGGLIAFFVYGTGYAVTYLSQLFVARTIGASDYGIFAYVSAWAMVLIYASTLGFDVALLRFVPVYRARRAWSLLQGVIGYARRRVAVVGTVLVIGAVVIVLYWAPADNLVLAFFIGLAAVPVVALLRVQCAVLRAEGAVVASLVPDRIVREGSLIVLVAIGTMILGYNITAAGALAAALSGALVGLLLAYYAGRNYRLLPRDDIEPEYDVAAWRSATLPLMIAGVAEVLLNRTGVIILGWLGDTTAAGVYSLAFNIALIVTLPRIAANALFAPTVSGLHSVGDLQTMQALVARTATWTLCGGGCIAAIMFALATPLMTSFGPEYGDGVLPLRVLLIAQVIAMGAGSQLYLMTMTGHEPSAAALLVCAAGMNMITSIVLVYCFGLLGAAVGTAGILLAWNAAMGYWIWRRLNLLPGILCIRKFVPKS</sequence>
<keyword evidence="3 6" id="KW-0812">Transmembrane</keyword>
<dbReference type="InterPro" id="IPR002797">
    <property type="entry name" value="Polysacc_synth"/>
</dbReference>
<evidence type="ECO:0000256" key="4">
    <source>
        <dbReference type="ARBA" id="ARBA00022989"/>
    </source>
</evidence>
<dbReference type="Pfam" id="PF01943">
    <property type="entry name" value="Polysacc_synt"/>
    <property type="match status" value="1"/>
</dbReference>
<dbReference type="InterPro" id="IPR050833">
    <property type="entry name" value="Poly_Biosynth_Transport"/>
</dbReference>
<feature type="transmembrane region" description="Helical" evidence="6">
    <location>
        <begin position="85"/>
        <end position="112"/>
    </location>
</feature>
<evidence type="ECO:0000256" key="5">
    <source>
        <dbReference type="ARBA" id="ARBA00023136"/>
    </source>
</evidence>
<keyword evidence="2" id="KW-1003">Cell membrane</keyword>